<dbReference type="InterPro" id="IPR023346">
    <property type="entry name" value="Lysozyme-like_dom_sf"/>
</dbReference>
<dbReference type="Pfam" id="PF01464">
    <property type="entry name" value="SLT"/>
    <property type="match status" value="1"/>
</dbReference>
<dbReference type="SMART" id="SM00257">
    <property type="entry name" value="LysM"/>
    <property type="match status" value="3"/>
</dbReference>
<organism evidence="3 4">
    <name type="scientific">Desulfuromusa kysingii</name>
    <dbReference type="NCBI Taxonomy" id="37625"/>
    <lineage>
        <taxon>Bacteria</taxon>
        <taxon>Pseudomonadati</taxon>
        <taxon>Thermodesulfobacteriota</taxon>
        <taxon>Desulfuromonadia</taxon>
        <taxon>Desulfuromonadales</taxon>
        <taxon>Geopsychrobacteraceae</taxon>
        <taxon>Desulfuromusa</taxon>
    </lineage>
</organism>
<dbReference type="Pfam" id="PF01476">
    <property type="entry name" value="LysM"/>
    <property type="match status" value="3"/>
</dbReference>
<accession>A0A1H4C1A2</accession>
<proteinExistence type="predicted"/>
<dbReference type="PANTHER" id="PTHR33734:SF22">
    <property type="entry name" value="MEMBRANE-BOUND LYTIC MUREIN TRANSGLYCOSYLASE D"/>
    <property type="match status" value="1"/>
</dbReference>
<keyword evidence="1" id="KW-0732">Signal</keyword>
<dbReference type="Gene3D" id="1.10.530.10">
    <property type="match status" value="1"/>
</dbReference>
<dbReference type="CDD" id="cd00118">
    <property type="entry name" value="LysM"/>
    <property type="match status" value="3"/>
</dbReference>
<dbReference type="PROSITE" id="PS51782">
    <property type="entry name" value="LYSM"/>
    <property type="match status" value="3"/>
</dbReference>
<dbReference type="Proteomes" id="UP000199409">
    <property type="component" value="Unassembled WGS sequence"/>
</dbReference>
<dbReference type="CDD" id="cd16894">
    <property type="entry name" value="MltD-like"/>
    <property type="match status" value="1"/>
</dbReference>
<dbReference type="InterPro" id="IPR018392">
    <property type="entry name" value="LysM"/>
</dbReference>
<gene>
    <name evidence="3" type="ORF">SAMN05660420_02381</name>
</gene>
<evidence type="ECO:0000313" key="3">
    <source>
        <dbReference type="EMBL" id="SEA54156.1"/>
    </source>
</evidence>
<evidence type="ECO:0000259" key="2">
    <source>
        <dbReference type="PROSITE" id="PS51782"/>
    </source>
</evidence>
<dbReference type="Gene3D" id="3.10.350.10">
    <property type="entry name" value="LysM domain"/>
    <property type="match status" value="3"/>
</dbReference>
<name>A0A1H4C1A2_9BACT</name>
<dbReference type="PANTHER" id="PTHR33734">
    <property type="entry name" value="LYSM DOMAIN-CONTAINING GPI-ANCHORED PROTEIN 2"/>
    <property type="match status" value="1"/>
</dbReference>
<feature type="domain" description="LysM" evidence="2">
    <location>
        <begin position="482"/>
        <end position="526"/>
    </location>
</feature>
<dbReference type="InterPro" id="IPR008258">
    <property type="entry name" value="Transglycosylase_SLT_dom_1"/>
</dbReference>
<reference evidence="3 4" key="1">
    <citation type="submission" date="2016-10" db="EMBL/GenBank/DDBJ databases">
        <authorList>
            <person name="de Groot N.N."/>
        </authorList>
    </citation>
    <scope>NUCLEOTIDE SEQUENCE [LARGE SCALE GENOMIC DNA]</scope>
    <source>
        <strain evidence="3 4">DSM 7343</strain>
    </source>
</reference>
<dbReference type="AlphaFoldDB" id="A0A1H4C1A2"/>
<dbReference type="EMBL" id="FNQN01000007">
    <property type="protein sequence ID" value="SEA54156.1"/>
    <property type="molecule type" value="Genomic_DNA"/>
</dbReference>
<dbReference type="InterPro" id="IPR036779">
    <property type="entry name" value="LysM_dom_sf"/>
</dbReference>
<feature type="chain" id="PRO_5011685088" evidence="1">
    <location>
        <begin position="22"/>
        <end position="531"/>
    </location>
</feature>
<dbReference type="OrthoDB" id="9815002at2"/>
<feature type="domain" description="LysM" evidence="2">
    <location>
        <begin position="349"/>
        <end position="393"/>
    </location>
</feature>
<dbReference type="SUPFAM" id="SSF54106">
    <property type="entry name" value="LysM domain"/>
    <property type="match status" value="3"/>
</dbReference>
<dbReference type="STRING" id="37625.SAMN05660420_02381"/>
<sequence length="531" mass="60608">MKKWFAYLLLFFCFGCQPSTQMLGNLSNKQVTVEKPQEVVAVVPVHVPNPAPVSEKYELSGPDFLPEPITDYLQVNTPLPYFGDFPLATHPRVDKLIQRYSGANKRTFAHWLERASRYVPKIQLVFADEGIPLDLAYLAMIESGFNVRAYSWAHAAGPWQFIESTGQLYGLQNDWWQDGRLDLEKSTRAAAKHLKYLYKRFDGDWFLAVAAYNAGGGKVRRSIKKSGSRDFWVLTEGAVLREETKNYLPKLLAALYIVKDPYAYGFTDLKLSPPLEYETVTLETSTDLEIIAEFCGITYAELKELNPELKRWCTPPGVKNYQLRVPFGSATQVRSAYAQLPEDQRASYHRHQIKSGDTLQVLARKYHIRVDDIIALNNISNPRALQIGQNLILPLKQGYTDLPKNSLQDSYVRSRRKIYKVRKGDSLWSIAQKNNVTQKELRIWNKLGWSNLLRPGQILVVSKSGARTVAKTQTQQGPSRKMIYHVVPGDTLWDIGRQFNIATEQILRWNELSQEHILRPGQKLTLMVSAS</sequence>
<dbReference type="GO" id="GO:0008932">
    <property type="term" value="F:lytic endotransglycosylase activity"/>
    <property type="evidence" value="ECO:0007669"/>
    <property type="project" value="TreeGrafter"/>
</dbReference>
<dbReference type="RefSeq" id="WP_092348725.1">
    <property type="nucleotide sequence ID" value="NZ_FNQN01000007.1"/>
</dbReference>
<evidence type="ECO:0000256" key="1">
    <source>
        <dbReference type="SAM" id="SignalP"/>
    </source>
</evidence>
<feature type="signal peptide" evidence="1">
    <location>
        <begin position="1"/>
        <end position="21"/>
    </location>
</feature>
<dbReference type="SUPFAM" id="SSF53955">
    <property type="entry name" value="Lysozyme-like"/>
    <property type="match status" value="1"/>
</dbReference>
<evidence type="ECO:0000313" key="4">
    <source>
        <dbReference type="Proteomes" id="UP000199409"/>
    </source>
</evidence>
<keyword evidence="4" id="KW-1185">Reference proteome</keyword>
<protein>
    <submittedName>
        <fullName evidence="3">Membrane-bound lytic murein transglycosylase D</fullName>
    </submittedName>
</protein>
<feature type="domain" description="LysM" evidence="2">
    <location>
        <begin position="417"/>
        <end position="461"/>
    </location>
</feature>